<reference evidence="5 7" key="1">
    <citation type="submission" date="2018-09" db="EMBL/GenBank/DDBJ databases">
        <title>Genomic investigation of the strawberry pathogen Phytophthora fragariae indicates pathogenicity is determined by transcriptional variation in three key races.</title>
        <authorList>
            <person name="Adams T.M."/>
            <person name="Armitage A.D."/>
            <person name="Sobczyk M.K."/>
            <person name="Bates H.J."/>
            <person name="Dunwell J.M."/>
            <person name="Nellist C.F."/>
            <person name="Harrison R.J."/>
        </authorList>
    </citation>
    <scope>NUCLEOTIDE SEQUENCE [LARGE SCALE GENOMIC DNA]</scope>
    <source>
        <strain evidence="3 5">SCRP249</strain>
        <strain evidence="2 7">SCRP324</strain>
        <strain evidence="4 6">SCRP333</strain>
    </source>
</reference>
<sequence>MQAPSATEAERRALAKLIPAQPRLQQPTIPAMEAKQSVKLQLNATKIKTKTTEVSDESSSMMSGTRANPALKSGMQKDFVLADTEWKDSEPTAARHEAAVAVQQPRQDTSEAGEAGRAGASVQSRQLIQPTKAMRPKAAKSSPAG</sequence>
<feature type="region of interest" description="Disordered" evidence="1">
    <location>
        <begin position="90"/>
        <end position="145"/>
    </location>
</feature>
<keyword evidence="6" id="KW-1185">Reference proteome</keyword>
<evidence type="ECO:0000313" key="5">
    <source>
        <dbReference type="Proteomes" id="UP000429607"/>
    </source>
</evidence>
<feature type="region of interest" description="Disordered" evidence="1">
    <location>
        <begin position="49"/>
        <end position="74"/>
    </location>
</feature>
<dbReference type="Proteomes" id="UP000434957">
    <property type="component" value="Unassembled WGS sequence"/>
</dbReference>
<evidence type="ECO:0000313" key="2">
    <source>
        <dbReference type="EMBL" id="KAE9001434.1"/>
    </source>
</evidence>
<organism evidence="2 7">
    <name type="scientific">Phytophthora rubi</name>
    <dbReference type="NCBI Taxonomy" id="129364"/>
    <lineage>
        <taxon>Eukaryota</taxon>
        <taxon>Sar</taxon>
        <taxon>Stramenopiles</taxon>
        <taxon>Oomycota</taxon>
        <taxon>Peronosporomycetes</taxon>
        <taxon>Peronosporales</taxon>
        <taxon>Peronosporaceae</taxon>
        <taxon>Phytophthora</taxon>
    </lineage>
</organism>
<accession>A0A6A3KBL3</accession>
<dbReference type="EMBL" id="QXFU01001484">
    <property type="protein sequence ID" value="KAE9001434.1"/>
    <property type="molecule type" value="Genomic_DNA"/>
</dbReference>
<proteinExistence type="predicted"/>
<gene>
    <name evidence="3" type="ORF">PR001_g18269</name>
    <name evidence="2" type="ORF">PR002_g17911</name>
    <name evidence="4" type="ORF">PR003_g19302</name>
</gene>
<dbReference type="Proteomes" id="UP000435112">
    <property type="component" value="Unassembled WGS sequence"/>
</dbReference>
<dbReference type="EMBL" id="QXFT01001615">
    <property type="protein sequence ID" value="KAE9314213.1"/>
    <property type="molecule type" value="Genomic_DNA"/>
</dbReference>
<feature type="compositionally biased region" description="Polar residues" evidence="1">
    <location>
        <begin position="57"/>
        <end position="66"/>
    </location>
</feature>
<dbReference type="AlphaFoldDB" id="A0A6A3KBL3"/>
<dbReference type="OrthoDB" id="10608051at2759"/>
<evidence type="ECO:0000313" key="7">
    <source>
        <dbReference type="Proteomes" id="UP000435112"/>
    </source>
</evidence>
<protein>
    <submittedName>
        <fullName evidence="2">Uncharacterized protein</fullName>
    </submittedName>
</protein>
<evidence type="ECO:0000313" key="6">
    <source>
        <dbReference type="Proteomes" id="UP000434957"/>
    </source>
</evidence>
<evidence type="ECO:0000313" key="4">
    <source>
        <dbReference type="EMBL" id="KAE9314213.1"/>
    </source>
</evidence>
<evidence type="ECO:0000256" key="1">
    <source>
        <dbReference type="SAM" id="MobiDB-lite"/>
    </source>
</evidence>
<evidence type="ECO:0000313" key="3">
    <source>
        <dbReference type="EMBL" id="KAE9002384.1"/>
    </source>
</evidence>
<name>A0A6A3KBL3_9STRA</name>
<comment type="caution">
    <text evidence="2">The sequence shown here is derived from an EMBL/GenBank/DDBJ whole genome shotgun (WGS) entry which is preliminary data.</text>
</comment>
<dbReference type="Proteomes" id="UP000429607">
    <property type="component" value="Unassembled WGS sequence"/>
</dbReference>
<dbReference type="EMBL" id="QXFV01001593">
    <property type="protein sequence ID" value="KAE9002384.1"/>
    <property type="molecule type" value="Genomic_DNA"/>
</dbReference>